<name>A0AAV3S3Z5_LITER</name>
<dbReference type="InterPro" id="IPR014729">
    <property type="entry name" value="Rossmann-like_a/b/a_fold"/>
</dbReference>
<dbReference type="PROSITE" id="PS00108">
    <property type="entry name" value="PROTEIN_KINASE_ST"/>
    <property type="match status" value="1"/>
</dbReference>
<keyword evidence="4" id="KW-1185">Reference proteome</keyword>
<dbReference type="FunFam" id="1.10.510.10:FF:000284">
    <property type="entry name" value="Putative receptor-like serine/threonine-protein kinase"/>
    <property type="match status" value="1"/>
</dbReference>
<dbReference type="EMBL" id="BAABME010014594">
    <property type="protein sequence ID" value="GAA0187321.1"/>
    <property type="molecule type" value="Genomic_DNA"/>
</dbReference>
<reference evidence="3 4" key="1">
    <citation type="submission" date="2024-01" db="EMBL/GenBank/DDBJ databases">
        <title>The complete chloroplast genome sequence of Lithospermum erythrorhizon: insights into the phylogenetic relationship among Boraginaceae species and the maternal lineages of purple gromwells.</title>
        <authorList>
            <person name="Okada T."/>
            <person name="Watanabe K."/>
        </authorList>
    </citation>
    <scope>NUCLEOTIDE SEQUENCE [LARGE SCALE GENOMIC DNA]</scope>
</reference>
<dbReference type="Gene3D" id="3.40.50.620">
    <property type="entry name" value="HUPs"/>
    <property type="match status" value="1"/>
</dbReference>
<dbReference type="Pfam" id="PF00582">
    <property type="entry name" value="Usp"/>
    <property type="match status" value="1"/>
</dbReference>
<dbReference type="InterPro" id="IPR000719">
    <property type="entry name" value="Prot_kinase_dom"/>
</dbReference>
<dbReference type="Pfam" id="PF00069">
    <property type="entry name" value="Pkinase"/>
    <property type="match status" value="1"/>
</dbReference>
<dbReference type="SMART" id="SM00220">
    <property type="entry name" value="S_TKc"/>
    <property type="match status" value="1"/>
</dbReference>
<dbReference type="FunFam" id="3.30.200.20:FF:000268">
    <property type="entry name" value="probable receptor-like serine/threonine-protein kinase At5g57670"/>
    <property type="match status" value="1"/>
</dbReference>
<dbReference type="InterPro" id="IPR011009">
    <property type="entry name" value="Kinase-like_dom_sf"/>
</dbReference>
<evidence type="ECO:0000256" key="1">
    <source>
        <dbReference type="SAM" id="MobiDB-lite"/>
    </source>
</evidence>
<dbReference type="Gene3D" id="3.30.200.20">
    <property type="entry name" value="Phosphorylase Kinase, domain 1"/>
    <property type="match status" value="1"/>
</dbReference>
<evidence type="ECO:0000259" key="2">
    <source>
        <dbReference type="PROSITE" id="PS50011"/>
    </source>
</evidence>
<sequence length="670" mass="74307">MLFQELLLKGERPFSNTNMTLLTIMDEEKKKERRRNILVGISFDEHSKELINWAIEEVASPGDNVIAVHVCRKSDTCSKGRHSLDSFLVDYKGLCNKKQVTLEGETLKGCSINKVLVKAAKTFDAVAVIVGISKHCAIGGCLSAAKYCAKCLPTTTEVVAIHQGKIVFSSNSKIQLPISGNKVSFHSFSESSTTTSEFADSETTEMGTFSQGSTPRLKDEDEQASLIEEHKGCSLRLISLPVEDFTKQKPGWPLLRTASLMSQPSLEAKSMSVVQWAMGLPNRTISSLEASGELVKDLDRPLRINSADCTRFTHQILSTSTSDFSPANLIGRGGWNRVYKGILPQGKPVAVKVMNSSKERWDSFSQEVDIMTTLKHQSIAPLLGICAAEKQLISVYDFFSKGNLGENLHGDSADVLPWNVKFNIAIRIAEALNYLHNECPSPIIHRDVKSSNILLTQNFEPKLSDFGLAIHRPTKAEFLTECDVVGTFGYLAPEYFMYGKVSDKIDVYAFGVVLLELLSGRNPIGSQSPKVHESLVIWAKPKLVDGDIESILDPKLKNMMDKDQTQRLFLAAKLCLTQSARLRPNMNQVLKVLRGEATLLVELTREVELNQQDNDDDEVYPDSNAEPHLNVALLDISTDDSSISLNSPDQRSPLSVEEYFKRRCRSSSLD</sequence>
<proteinExistence type="predicted"/>
<dbReference type="InterPro" id="IPR046958">
    <property type="entry name" value="RBK1/2/STUNTED"/>
</dbReference>
<feature type="domain" description="Protein kinase" evidence="2">
    <location>
        <begin position="324"/>
        <end position="599"/>
    </location>
</feature>
<comment type="caution">
    <text evidence="3">The sequence shown here is derived from an EMBL/GenBank/DDBJ whole genome shotgun (WGS) entry which is preliminary data.</text>
</comment>
<evidence type="ECO:0000313" key="4">
    <source>
        <dbReference type="Proteomes" id="UP001454036"/>
    </source>
</evidence>
<evidence type="ECO:0000313" key="3">
    <source>
        <dbReference type="EMBL" id="GAA0187321.1"/>
    </source>
</evidence>
<dbReference type="Gene3D" id="1.10.510.10">
    <property type="entry name" value="Transferase(Phosphotransferase) domain 1"/>
    <property type="match status" value="1"/>
</dbReference>
<dbReference type="AlphaFoldDB" id="A0AAV3S3Z5"/>
<organism evidence="3 4">
    <name type="scientific">Lithospermum erythrorhizon</name>
    <name type="common">Purple gromwell</name>
    <name type="synonym">Lithospermum officinale var. erythrorhizon</name>
    <dbReference type="NCBI Taxonomy" id="34254"/>
    <lineage>
        <taxon>Eukaryota</taxon>
        <taxon>Viridiplantae</taxon>
        <taxon>Streptophyta</taxon>
        <taxon>Embryophyta</taxon>
        <taxon>Tracheophyta</taxon>
        <taxon>Spermatophyta</taxon>
        <taxon>Magnoliopsida</taxon>
        <taxon>eudicotyledons</taxon>
        <taxon>Gunneridae</taxon>
        <taxon>Pentapetalae</taxon>
        <taxon>asterids</taxon>
        <taxon>lamiids</taxon>
        <taxon>Boraginales</taxon>
        <taxon>Boraginaceae</taxon>
        <taxon>Boraginoideae</taxon>
        <taxon>Lithospermeae</taxon>
        <taxon>Lithospermum</taxon>
    </lineage>
</organism>
<dbReference type="SUPFAM" id="SSF52402">
    <property type="entry name" value="Adenine nucleotide alpha hydrolases-like"/>
    <property type="match status" value="1"/>
</dbReference>
<dbReference type="GO" id="GO:0004672">
    <property type="term" value="F:protein kinase activity"/>
    <property type="evidence" value="ECO:0007669"/>
    <property type="project" value="InterPro"/>
</dbReference>
<feature type="region of interest" description="Disordered" evidence="1">
    <location>
        <begin position="195"/>
        <end position="220"/>
    </location>
</feature>
<dbReference type="GO" id="GO:0005524">
    <property type="term" value="F:ATP binding"/>
    <property type="evidence" value="ECO:0007669"/>
    <property type="project" value="InterPro"/>
</dbReference>
<protein>
    <recommendedName>
        <fullName evidence="2">Protein kinase domain-containing protein</fullName>
    </recommendedName>
</protein>
<dbReference type="PROSITE" id="PS50011">
    <property type="entry name" value="PROTEIN_KINASE_DOM"/>
    <property type="match status" value="1"/>
</dbReference>
<dbReference type="SUPFAM" id="SSF56112">
    <property type="entry name" value="Protein kinase-like (PK-like)"/>
    <property type="match status" value="1"/>
</dbReference>
<dbReference type="Proteomes" id="UP001454036">
    <property type="component" value="Unassembled WGS sequence"/>
</dbReference>
<gene>
    <name evidence="3" type="ORF">LIER_34609</name>
</gene>
<accession>A0AAV3S3Z5</accession>
<dbReference type="InterPro" id="IPR008271">
    <property type="entry name" value="Ser/Thr_kinase_AS"/>
</dbReference>
<dbReference type="PANTHER" id="PTHR47987:SF11">
    <property type="entry name" value="RECEPTOR-LIKE CYTOSOLIC SERINE_THREONINE-PROTEIN KINASE RBK1 ISOFORM X1"/>
    <property type="match status" value="1"/>
</dbReference>
<dbReference type="PANTHER" id="PTHR47987">
    <property type="entry name" value="OS08G0249100 PROTEIN"/>
    <property type="match status" value="1"/>
</dbReference>
<dbReference type="InterPro" id="IPR006016">
    <property type="entry name" value="UspA"/>
</dbReference>